<organism evidence="1 2">
    <name type="scientific">Apiospora phragmitis</name>
    <dbReference type="NCBI Taxonomy" id="2905665"/>
    <lineage>
        <taxon>Eukaryota</taxon>
        <taxon>Fungi</taxon>
        <taxon>Dikarya</taxon>
        <taxon>Ascomycota</taxon>
        <taxon>Pezizomycotina</taxon>
        <taxon>Sordariomycetes</taxon>
        <taxon>Xylariomycetidae</taxon>
        <taxon>Amphisphaeriales</taxon>
        <taxon>Apiosporaceae</taxon>
        <taxon>Apiospora</taxon>
    </lineage>
</organism>
<evidence type="ECO:0000313" key="1">
    <source>
        <dbReference type="EMBL" id="KAK8038303.1"/>
    </source>
</evidence>
<keyword evidence="2" id="KW-1185">Reference proteome</keyword>
<name>A0ABR1SVG3_9PEZI</name>
<proteinExistence type="predicted"/>
<accession>A0ABR1SVG3</accession>
<sequence>MGFAPDECEKTLEILKAHEMSNFHETLPCDTSMNHPDVETRYTVTSFISHKPPKDGSGPDT</sequence>
<dbReference type="EMBL" id="JAQQWL010000016">
    <property type="protein sequence ID" value="KAK8038303.1"/>
    <property type="molecule type" value="Genomic_DNA"/>
</dbReference>
<evidence type="ECO:0000313" key="2">
    <source>
        <dbReference type="Proteomes" id="UP001480595"/>
    </source>
</evidence>
<dbReference type="Proteomes" id="UP001480595">
    <property type="component" value="Unassembled WGS sequence"/>
</dbReference>
<gene>
    <name evidence="1" type="ORF">PG994_015070</name>
</gene>
<reference evidence="1 2" key="1">
    <citation type="submission" date="2023-01" db="EMBL/GenBank/DDBJ databases">
        <title>Analysis of 21 Apiospora genomes using comparative genomics revels a genus with tremendous synthesis potential of carbohydrate active enzymes and secondary metabolites.</title>
        <authorList>
            <person name="Sorensen T."/>
        </authorList>
    </citation>
    <scope>NUCLEOTIDE SEQUENCE [LARGE SCALE GENOMIC DNA]</scope>
    <source>
        <strain evidence="1 2">CBS 135458</strain>
    </source>
</reference>
<dbReference type="RefSeq" id="XP_066708155.1">
    <property type="nucleotide sequence ID" value="XM_066866479.1"/>
</dbReference>
<dbReference type="GeneID" id="92099542"/>
<protein>
    <submittedName>
        <fullName evidence="1">Uncharacterized protein</fullName>
    </submittedName>
</protein>
<comment type="caution">
    <text evidence="1">The sequence shown here is derived from an EMBL/GenBank/DDBJ whole genome shotgun (WGS) entry which is preliminary data.</text>
</comment>